<evidence type="ECO:0000256" key="1">
    <source>
        <dbReference type="ARBA" id="ARBA00022737"/>
    </source>
</evidence>
<proteinExistence type="predicted"/>
<dbReference type="PROSITE" id="PS50297">
    <property type="entry name" value="ANK_REP_REGION"/>
    <property type="match status" value="3"/>
</dbReference>
<dbReference type="SMART" id="SM00248">
    <property type="entry name" value="ANK"/>
    <property type="match status" value="9"/>
</dbReference>
<feature type="repeat" description="ANK" evidence="3">
    <location>
        <begin position="187"/>
        <end position="212"/>
    </location>
</feature>
<keyword evidence="2 3" id="KW-0040">ANK repeat</keyword>
<dbReference type="PANTHER" id="PTHR24186:SF50">
    <property type="entry name" value="ANKYRIN REPEAT-CONTAINING PROTEIN ITN1-LIKE ISOFORM X1"/>
    <property type="match status" value="1"/>
</dbReference>
<dbReference type="Gene3D" id="1.25.40.20">
    <property type="entry name" value="Ankyrin repeat-containing domain"/>
    <property type="match status" value="3"/>
</dbReference>
<dbReference type="AlphaFoldDB" id="A0A8B9ANP0"/>
<dbReference type="GO" id="GO:0005886">
    <property type="term" value="C:plasma membrane"/>
    <property type="evidence" value="ECO:0007669"/>
    <property type="project" value="TreeGrafter"/>
</dbReference>
<name>A0A8B9ANP0_PHODC</name>
<evidence type="ECO:0000313" key="4">
    <source>
        <dbReference type="Proteomes" id="UP000228380"/>
    </source>
</evidence>
<gene>
    <name evidence="5" type="primary">LOC103698884</name>
</gene>
<reference evidence="5" key="2">
    <citation type="submission" date="2025-08" db="UniProtKB">
        <authorList>
            <consortium name="RefSeq"/>
        </authorList>
    </citation>
    <scope>IDENTIFICATION</scope>
    <source>
        <tissue evidence="5">Young leaves</tissue>
    </source>
</reference>
<organism evidence="4 5">
    <name type="scientific">Phoenix dactylifera</name>
    <name type="common">Date palm</name>
    <dbReference type="NCBI Taxonomy" id="42345"/>
    <lineage>
        <taxon>Eukaryota</taxon>
        <taxon>Viridiplantae</taxon>
        <taxon>Streptophyta</taxon>
        <taxon>Embryophyta</taxon>
        <taxon>Tracheophyta</taxon>
        <taxon>Spermatophyta</taxon>
        <taxon>Magnoliopsida</taxon>
        <taxon>Liliopsida</taxon>
        <taxon>Arecaceae</taxon>
        <taxon>Coryphoideae</taxon>
        <taxon>Phoeniceae</taxon>
        <taxon>Phoenix</taxon>
    </lineage>
</organism>
<dbReference type="PANTHER" id="PTHR24186">
    <property type="entry name" value="PROTEIN PHOSPHATASE 1 REGULATORY SUBUNIT"/>
    <property type="match status" value="1"/>
</dbReference>
<keyword evidence="1" id="KW-0677">Repeat</keyword>
<sequence length="453" mass="50118">MADESMTSKIAQTDSKVQTFRIAMNPKLLEAARSGNKNILDELLRPRAGASVGETALTVREDATTQEDISCILGVTQEGNTVLHIVASRGHLEIAKKICCREISLLGVPNTRLDTPLHCAARAGDDKMVSLIIQFAREGEIEERRVLRVRNRDEANALHEAAKYNHASMAKVLMDEDAKLASMLNEAGMSPLYLAIATGSLDVAKALLKSSSWEKHSRAPYVGPNKKTVLHEAVLLSRGKAKRSHPAFTEDYVVEITRDLLDREPTLANVVDSSGRNPLYYVALGGRHDTVKLLLEHDRSTAYQPDANGSFPIHKAASMGNVRILNQILKQGPDTDELLDEEGKNFLHVAFKKGKFDVVKKIISKRPDLRKLLNDQDNEGNTPLHTAVKNGDQGCVHFLLRDKTVCVDVLNHDGFTPLDLAYGMLGEDLQFRTVKLLTISCMFCLPYITIHKL</sequence>
<accession>A0A8B9ANP0</accession>
<dbReference type="SUPFAM" id="SSF48403">
    <property type="entry name" value="Ankyrin repeat"/>
    <property type="match status" value="1"/>
</dbReference>
<reference evidence="4" key="1">
    <citation type="journal article" date="2019" name="Nat. Commun.">
        <title>Genome-wide association mapping of date palm fruit traits.</title>
        <authorList>
            <person name="Hazzouri K.M."/>
            <person name="Gros-Balthazard M."/>
            <person name="Flowers J.M."/>
            <person name="Copetti D."/>
            <person name="Lemansour A."/>
            <person name="Lebrun M."/>
            <person name="Masmoudi K."/>
            <person name="Ferrand S."/>
            <person name="Dhar M.I."/>
            <person name="Fresquez Z.A."/>
            <person name="Rosas U."/>
            <person name="Zhang J."/>
            <person name="Talag J."/>
            <person name="Lee S."/>
            <person name="Kudrna D."/>
            <person name="Powell R.F."/>
            <person name="Leitch I.J."/>
            <person name="Krueger R.R."/>
            <person name="Wing R.A."/>
            <person name="Amiri K.M.A."/>
            <person name="Purugganan M.D."/>
        </authorList>
    </citation>
    <scope>NUCLEOTIDE SEQUENCE [LARGE SCALE GENOMIC DNA]</scope>
    <source>
        <strain evidence="4">cv. Khalas</strain>
    </source>
</reference>
<protein>
    <submittedName>
        <fullName evidence="5">Protein ACCELERATED CELL DEATH 6-like</fullName>
    </submittedName>
</protein>
<dbReference type="RefSeq" id="XP_038988010.1">
    <property type="nucleotide sequence ID" value="XM_039132082.1"/>
</dbReference>
<evidence type="ECO:0000313" key="5">
    <source>
        <dbReference type="RefSeq" id="XP_038988010.1"/>
    </source>
</evidence>
<dbReference type="InterPro" id="IPR036770">
    <property type="entry name" value="Ankyrin_rpt-contain_sf"/>
</dbReference>
<dbReference type="PROSITE" id="PS50088">
    <property type="entry name" value="ANK_REPEAT"/>
    <property type="match status" value="3"/>
</dbReference>
<evidence type="ECO:0000256" key="2">
    <source>
        <dbReference type="ARBA" id="ARBA00023043"/>
    </source>
</evidence>
<dbReference type="Proteomes" id="UP000228380">
    <property type="component" value="Chromosome 11"/>
</dbReference>
<feature type="repeat" description="ANK" evidence="3">
    <location>
        <begin position="308"/>
        <end position="340"/>
    </location>
</feature>
<dbReference type="InterPro" id="IPR002110">
    <property type="entry name" value="Ankyrin_rpt"/>
</dbReference>
<keyword evidence="4" id="KW-1185">Reference proteome</keyword>
<feature type="repeat" description="ANK" evidence="3">
    <location>
        <begin position="379"/>
        <end position="401"/>
    </location>
</feature>
<evidence type="ECO:0000256" key="3">
    <source>
        <dbReference type="PROSITE-ProRule" id="PRU00023"/>
    </source>
</evidence>
<dbReference type="Pfam" id="PF12796">
    <property type="entry name" value="Ank_2"/>
    <property type="match status" value="4"/>
</dbReference>
<dbReference type="GeneID" id="103698884"/>
<dbReference type="KEGG" id="pda:103698884"/>
<dbReference type="OrthoDB" id="1916412at2759"/>